<evidence type="ECO:0000313" key="2">
    <source>
        <dbReference type="EMBL" id="CAG8952422.1"/>
    </source>
</evidence>
<feature type="compositionally biased region" description="Acidic residues" evidence="1">
    <location>
        <begin position="85"/>
        <end position="95"/>
    </location>
</feature>
<dbReference type="EMBL" id="CAJVRL010000045">
    <property type="protein sequence ID" value="CAG8952422.1"/>
    <property type="molecule type" value="Genomic_DNA"/>
</dbReference>
<protein>
    <submittedName>
        <fullName evidence="2">Uncharacterized protein</fullName>
    </submittedName>
</protein>
<evidence type="ECO:0000256" key="1">
    <source>
        <dbReference type="SAM" id="MobiDB-lite"/>
    </source>
</evidence>
<feature type="region of interest" description="Disordered" evidence="1">
    <location>
        <begin position="175"/>
        <end position="304"/>
    </location>
</feature>
<feature type="compositionally biased region" description="Basic and acidic residues" evidence="1">
    <location>
        <begin position="148"/>
        <end position="158"/>
    </location>
</feature>
<accession>A0A9N9KVT0</accession>
<dbReference type="Proteomes" id="UP000696280">
    <property type="component" value="Unassembled WGS sequence"/>
</dbReference>
<feature type="region of interest" description="Disordered" evidence="1">
    <location>
        <begin position="29"/>
        <end position="163"/>
    </location>
</feature>
<evidence type="ECO:0000313" key="3">
    <source>
        <dbReference type="Proteomes" id="UP000696280"/>
    </source>
</evidence>
<feature type="compositionally biased region" description="Polar residues" evidence="1">
    <location>
        <begin position="269"/>
        <end position="296"/>
    </location>
</feature>
<feature type="compositionally biased region" description="Polar residues" evidence="1">
    <location>
        <begin position="73"/>
        <end position="84"/>
    </location>
</feature>
<proteinExistence type="predicted"/>
<gene>
    <name evidence="2" type="ORF">HYFRA_00001169</name>
</gene>
<organism evidence="2 3">
    <name type="scientific">Hymenoscyphus fraxineus</name>
    <dbReference type="NCBI Taxonomy" id="746836"/>
    <lineage>
        <taxon>Eukaryota</taxon>
        <taxon>Fungi</taxon>
        <taxon>Dikarya</taxon>
        <taxon>Ascomycota</taxon>
        <taxon>Pezizomycotina</taxon>
        <taxon>Leotiomycetes</taxon>
        <taxon>Helotiales</taxon>
        <taxon>Helotiaceae</taxon>
        <taxon>Hymenoscyphus</taxon>
    </lineage>
</organism>
<feature type="compositionally biased region" description="Basic and acidic residues" evidence="1">
    <location>
        <begin position="228"/>
        <end position="238"/>
    </location>
</feature>
<sequence length="532" mass="58545">MSRKTGTKASDKTIGPETCNVDDVNIVTGTRERKAVPRSAIMGEDVSSDEEDEFEEDKEDEVEVPPPRRRITNRSPMSVIQDNTAGDEDEDEEFEPLPVSSGGPKKKNVSSVNIATRKKRASESNVILISSDDDEEEARPPKNAPKTFESHVEPTIKEPKRRVLRTSIISHSIDDKISDAPPEFGRNTFGIHKNKLVAGPRKRNSESVGLTQSTKSKKGGIEQGLTSKPDHKTSDSSSERTTAVSTRRKSEFGGLAPKAVARSEAKTKNFPSTLDSNTVSDFSNVSTASRMQTSRSGWPAPKAGDSSALIGNSFSKISLENVTGGKRRRNLESYAAYGGGSLISSEDEDEGILGLRGTGVQGQDIQPHQPPYIPLGTRATNTISPGMAGPETRRNNLPSIPLETDKTYTSPSWPDTVYLNEHRTRRGLIVGWHIQYPQQRDGLRIEARLDTAKIEIYFLPIAPGRENPLKGEINGLLKRIRDGGQVVDPSDVLLDPQLFPRFEYEELQTLGGEKREEAMGRLLDIFMEREGL</sequence>
<dbReference type="OrthoDB" id="10371273at2759"/>
<name>A0A9N9KVT0_9HELO</name>
<keyword evidence="3" id="KW-1185">Reference proteome</keyword>
<comment type="caution">
    <text evidence="2">The sequence shown here is derived from an EMBL/GenBank/DDBJ whole genome shotgun (WGS) entry which is preliminary data.</text>
</comment>
<reference evidence="2" key="1">
    <citation type="submission" date="2021-07" db="EMBL/GenBank/DDBJ databases">
        <authorList>
            <person name="Durling M."/>
        </authorList>
    </citation>
    <scope>NUCLEOTIDE SEQUENCE</scope>
</reference>
<feature type="region of interest" description="Disordered" evidence="1">
    <location>
        <begin position="1"/>
        <end position="20"/>
    </location>
</feature>
<dbReference type="AlphaFoldDB" id="A0A9N9KVT0"/>
<feature type="region of interest" description="Disordered" evidence="1">
    <location>
        <begin position="386"/>
        <end position="406"/>
    </location>
</feature>
<feature type="compositionally biased region" description="Acidic residues" evidence="1">
    <location>
        <begin position="46"/>
        <end position="63"/>
    </location>
</feature>